<keyword evidence="3 8" id="KW-0812">Transmembrane</keyword>
<evidence type="ECO:0000256" key="4">
    <source>
        <dbReference type="ARBA" id="ARBA00022741"/>
    </source>
</evidence>
<evidence type="ECO:0000259" key="9">
    <source>
        <dbReference type="PROSITE" id="PS50893"/>
    </source>
</evidence>
<reference evidence="11" key="2">
    <citation type="submission" date="2021-04" db="EMBL/GenBank/DDBJ databases">
        <authorList>
            <person name="Gilroy R."/>
        </authorList>
    </citation>
    <scope>NUCLEOTIDE SEQUENCE</scope>
    <source>
        <strain evidence="11">USAMLcec3-2134</strain>
    </source>
</reference>
<keyword evidence="2" id="KW-0813">Transport</keyword>
<evidence type="ECO:0000256" key="2">
    <source>
        <dbReference type="ARBA" id="ARBA00022448"/>
    </source>
</evidence>
<dbReference type="InterPro" id="IPR011527">
    <property type="entry name" value="ABC1_TM_dom"/>
</dbReference>
<evidence type="ECO:0000256" key="3">
    <source>
        <dbReference type="ARBA" id="ARBA00022692"/>
    </source>
</evidence>
<dbReference type="Gene3D" id="3.40.50.300">
    <property type="entry name" value="P-loop containing nucleotide triphosphate hydrolases"/>
    <property type="match status" value="1"/>
</dbReference>
<protein>
    <submittedName>
        <fullName evidence="11">ABC transporter ATP-binding protein/permease</fullName>
    </submittedName>
</protein>
<accession>A0A9D2MT29</accession>
<feature type="transmembrane region" description="Helical" evidence="8">
    <location>
        <begin position="176"/>
        <end position="195"/>
    </location>
</feature>
<dbReference type="PROSITE" id="PS50893">
    <property type="entry name" value="ABC_TRANSPORTER_2"/>
    <property type="match status" value="1"/>
</dbReference>
<comment type="subcellular location">
    <subcellularLocation>
        <location evidence="1">Cell membrane</location>
        <topology evidence="1">Multi-pass membrane protein</topology>
    </subcellularLocation>
</comment>
<dbReference type="GO" id="GO:0005524">
    <property type="term" value="F:ATP binding"/>
    <property type="evidence" value="ECO:0007669"/>
    <property type="project" value="UniProtKB-KW"/>
</dbReference>
<evidence type="ECO:0000256" key="5">
    <source>
        <dbReference type="ARBA" id="ARBA00022840"/>
    </source>
</evidence>
<dbReference type="PANTHER" id="PTHR43394:SF1">
    <property type="entry name" value="ATP-BINDING CASSETTE SUB-FAMILY B MEMBER 10, MITOCHONDRIAL"/>
    <property type="match status" value="1"/>
</dbReference>
<evidence type="ECO:0000256" key="1">
    <source>
        <dbReference type="ARBA" id="ARBA00004651"/>
    </source>
</evidence>
<gene>
    <name evidence="11" type="ORF">H9763_10785</name>
</gene>
<keyword evidence="6 8" id="KW-1133">Transmembrane helix</keyword>
<reference evidence="11" key="1">
    <citation type="journal article" date="2021" name="PeerJ">
        <title>Extensive microbial diversity within the chicken gut microbiome revealed by metagenomics and culture.</title>
        <authorList>
            <person name="Gilroy R."/>
            <person name="Ravi A."/>
            <person name="Getino M."/>
            <person name="Pursley I."/>
            <person name="Horton D.L."/>
            <person name="Alikhan N.F."/>
            <person name="Baker D."/>
            <person name="Gharbi K."/>
            <person name="Hall N."/>
            <person name="Watson M."/>
            <person name="Adriaenssens E.M."/>
            <person name="Foster-Nyarko E."/>
            <person name="Jarju S."/>
            <person name="Secka A."/>
            <person name="Antonio M."/>
            <person name="Oren A."/>
            <person name="Chaudhuri R.R."/>
            <person name="La Ragione R."/>
            <person name="Hildebrand F."/>
            <person name="Pallen M.J."/>
        </authorList>
    </citation>
    <scope>NUCLEOTIDE SEQUENCE</scope>
    <source>
        <strain evidence="11">USAMLcec3-2134</strain>
    </source>
</reference>
<dbReference type="InterPro" id="IPR003439">
    <property type="entry name" value="ABC_transporter-like_ATP-bd"/>
</dbReference>
<keyword evidence="5 11" id="KW-0067">ATP-binding</keyword>
<dbReference type="GO" id="GO:0005886">
    <property type="term" value="C:plasma membrane"/>
    <property type="evidence" value="ECO:0007669"/>
    <property type="project" value="UniProtKB-SubCell"/>
</dbReference>
<dbReference type="Gene3D" id="1.20.1560.10">
    <property type="entry name" value="ABC transporter type 1, transmembrane domain"/>
    <property type="match status" value="1"/>
</dbReference>
<feature type="domain" description="ABC transmembrane type-1" evidence="10">
    <location>
        <begin position="75"/>
        <end position="344"/>
    </location>
</feature>
<evidence type="ECO:0000313" key="12">
    <source>
        <dbReference type="Proteomes" id="UP000886883"/>
    </source>
</evidence>
<dbReference type="GO" id="GO:0005737">
    <property type="term" value="C:cytoplasm"/>
    <property type="evidence" value="ECO:0007669"/>
    <property type="project" value="UniProtKB-ARBA"/>
</dbReference>
<evidence type="ECO:0000256" key="7">
    <source>
        <dbReference type="ARBA" id="ARBA00023136"/>
    </source>
</evidence>
<proteinExistence type="predicted"/>
<dbReference type="FunFam" id="3.40.50.300:FF:000604">
    <property type="entry name" value="ABC transporter B family member 28"/>
    <property type="match status" value="1"/>
</dbReference>
<keyword evidence="4" id="KW-0547">Nucleotide-binding</keyword>
<evidence type="ECO:0000256" key="8">
    <source>
        <dbReference type="SAM" id="Phobius"/>
    </source>
</evidence>
<dbReference type="InterPro" id="IPR003593">
    <property type="entry name" value="AAA+_ATPase"/>
</dbReference>
<sequence length="614" mass="69338">MEERPKEKTKKSRTRWADKRRVPEEGLERFEDYLQTYSRNGNHPIKILFSFYKGTQSKLLKACAYLVLQRSPVWVIPIVTSNIINAATNRGADAVEIILFNLLIALVFIIQNAGTNYLATREYAGVNRGIEGSLRNAMVRKLQQLSIMFHKEVQSGRLQSKIMRDVENVTELLNQVFRTLFFFVLDISVVVAITLKKSPVVFLFFLVVVPFAVLTMRAFRRPITEKNREFRDEVEHTQGAVAEMLEMIPVARAHGLQEVEISKMNAYLNRIVNRGYSLDLLNALFGAVNWVVFQAFQIICLAFTAWLACRGEISVGEVVLYQTYFGSLVSQISTLINIYPQISKGLESVKSIGDIMGETKVEQNNSIVPLGELKGGVEFVNVDFKYQDSDKWVLKDFSLKVEPGESIAFVGDSGAGKSTVLNLLIGFIPPVNGKILIDRINMVNLDLNEYRHQIAVVPQNTILFSGTIIDNIAYGLERVSEEEVWEVIRKVGLEDLVEKLPEGLHTQLGEHGDKLSGGQRQRISIARALIRKPKIIIFDEATSALDSVSEKKVQEATNEMMKNCTTFLVAHRLSTIQSADRIAVMKEGHIVEIGSYEELMEKKGYFYELKSLQS</sequence>
<dbReference type="SUPFAM" id="SSF52540">
    <property type="entry name" value="P-loop containing nucleoside triphosphate hydrolases"/>
    <property type="match status" value="1"/>
</dbReference>
<dbReference type="PROSITE" id="PS00211">
    <property type="entry name" value="ABC_TRANSPORTER_1"/>
    <property type="match status" value="1"/>
</dbReference>
<dbReference type="InterPro" id="IPR036640">
    <property type="entry name" value="ABC1_TM_sf"/>
</dbReference>
<dbReference type="GO" id="GO:0016887">
    <property type="term" value="F:ATP hydrolysis activity"/>
    <property type="evidence" value="ECO:0007669"/>
    <property type="project" value="InterPro"/>
</dbReference>
<feature type="domain" description="ABC transporter" evidence="9">
    <location>
        <begin position="377"/>
        <end position="612"/>
    </location>
</feature>
<dbReference type="CDD" id="cd07346">
    <property type="entry name" value="ABC_6TM_exporters"/>
    <property type="match status" value="1"/>
</dbReference>
<comment type="caution">
    <text evidence="11">The sequence shown here is derived from an EMBL/GenBank/DDBJ whole genome shotgun (WGS) entry which is preliminary data.</text>
</comment>
<dbReference type="PANTHER" id="PTHR43394">
    <property type="entry name" value="ATP-DEPENDENT PERMEASE MDL1, MITOCHONDRIAL"/>
    <property type="match status" value="1"/>
</dbReference>
<name>A0A9D2MT29_9FIRM</name>
<keyword evidence="7 8" id="KW-0472">Membrane</keyword>
<evidence type="ECO:0000313" key="11">
    <source>
        <dbReference type="EMBL" id="HJB91931.1"/>
    </source>
</evidence>
<dbReference type="AlphaFoldDB" id="A0A9D2MT29"/>
<evidence type="ECO:0000259" key="10">
    <source>
        <dbReference type="PROSITE" id="PS50929"/>
    </source>
</evidence>
<dbReference type="SMART" id="SM00382">
    <property type="entry name" value="AAA"/>
    <property type="match status" value="1"/>
</dbReference>
<dbReference type="Pfam" id="PF00664">
    <property type="entry name" value="ABC_membrane"/>
    <property type="match status" value="1"/>
</dbReference>
<organism evidence="11 12">
    <name type="scientific">Candidatus Eisenbergiella merdigallinarum</name>
    <dbReference type="NCBI Taxonomy" id="2838552"/>
    <lineage>
        <taxon>Bacteria</taxon>
        <taxon>Bacillati</taxon>
        <taxon>Bacillota</taxon>
        <taxon>Clostridia</taxon>
        <taxon>Lachnospirales</taxon>
        <taxon>Lachnospiraceae</taxon>
        <taxon>Eisenbergiella</taxon>
    </lineage>
</organism>
<dbReference type="Proteomes" id="UP000886883">
    <property type="component" value="Unassembled WGS sequence"/>
</dbReference>
<evidence type="ECO:0000256" key="6">
    <source>
        <dbReference type="ARBA" id="ARBA00022989"/>
    </source>
</evidence>
<dbReference type="InterPro" id="IPR017871">
    <property type="entry name" value="ABC_transporter-like_CS"/>
</dbReference>
<dbReference type="EMBL" id="DWXE01000040">
    <property type="protein sequence ID" value="HJB91931.1"/>
    <property type="molecule type" value="Genomic_DNA"/>
</dbReference>
<dbReference type="PROSITE" id="PS50929">
    <property type="entry name" value="ABC_TM1F"/>
    <property type="match status" value="1"/>
</dbReference>
<dbReference type="GO" id="GO:0015421">
    <property type="term" value="F:ABC-type oligopeptide transporter activity"/>
    <property type="evidence" value="ECO:0007669"/>
    <property type="project" value="TreeGrafter"/>
</dbReference>
<dbReference type="SUPFAM" id="SSF90123">
    <property type="entry name" value="ABC transporter transmembrane region"/>
    <property type="match status" value="1"/>
</dbReference>
<feature type="transmembrane region" description="Helical" evidence="8">
    <location>
        <begin position="201"/>
        <end position="219"/>
    </location>
</feature>
<dbReference type="InterPro" id="IPR039421">
    <property type="entry name" value="Type_1_exporter"/>
</dbReference>
<dbReference type="InterPro" id="IPR027417">
    <property type="entry name" value="P-loop_NTPase"/>
</dbReference>
<dbReference type="Pfam" id="PF00005">
    <property type="entry name" value="ABC_tran"/>
    <property type="match status" value="1"/>
</dbReference>